<dbReference type="Proteomes" id="UP000253383">
    <property type="component" value="Unassembled WGS sequence"/>
</dbReference>
<protein>
    <recommendedName>
        <fullName evidence="5">Beta-lactamase</fullName>
        <ecNumber evidence="5">3.5.2.6</ecNumber>
    </recommendedName>
</protein>
<dbReference type="PROSITE" id="PS00336">
    <property type="entry name" value="BETA_LACTAMASE_C"/>
    <property type="match status" value="1"/>
</dbReference>
<dbReference type="GO" id="GO:0017001">
    <property type="term" value="P:antibiotic catabolic process"/>
    <property type="evidence" value="ECO:0007669"/>
    <property type="project" value="InterPro"/>
</dbReference>
<evidence type="ECO:0000313" key="8">
    <source>
        <dbReference type="EMBL" id="RCR67936.1"/>
    </source>
</evidence>
<keyword evidence="3 5" id="KW-0378">Hydrolase</keyword>
<accession>A0A368JLJ8</accession>
<evidence type="ECO:0000313" key="9">
    <source>
        <dbReference type="Proteomes" id="UP000253383"/>
    </source>
</evidence>
<gene>
    <name evidence="8" type="ORF">DUE52_19655</name>
</gene>
<dbReference type="InterPro" id="IPR001586">
    <property type="entry name" value="Beta-lactam_class-C_AS"/>
</dbReference>
<dbReference type="GO" id="GO:0046677">
    <property type="term" value="P:response to antibiotic"/>
    <property type="evidence" value="ECO:0007669"/>
    <property type="project" value="UniProtKB-UniRule"/>
</dbReference>
<evidence type="ECO:0000256" key="1">
    <source>
        <dbReference type="ARBA" id="ARBA00001526"/>
    </source>
</evidence>
<evidence type="ECO:0000256" key="2">
    <source>
        <dbReference type="ARBA" id="ARBA00007840"/>
    </source>
</evidence>
<proteinExistence type="inferred from homology"/>
<dbReference type="GO" id="GO:0030288">
    <property type="term" value="C:outer membrane-bounded periplasmic space"/>
    <property type="evidence" value="ECO:0007669"/>
    <property type="project" value="InterPro"/>
</dbReference>
<dbReference type="InterPro" id="IPR012338">
    <property type="entry name" value="Beta-lactam/transpept-like"/>
</dbReference>
<evidence type="ECO:0000259" key="7">
    <source>
        <dbReference type="Pfam" id="PF00144"/>
    </source>
</evidence>
<keyword evidence="4 5" id="KW-0046">Antibiotic resistance</keyword>
<dbReference type="EMBL" id="QOWE01000016">
    <property type="protein sequence ID" value="RCR67936.1"/>
    <property type="molecule type" value="Genomic_DNA"/>
</dbReference>
<dbReference type="PANTHER" id="PTHR46825:SF8">
    <property type="entry name" value="BETA-LACTAMASE-RELATED"/>
    <property type="match status" value="1"/>
</dbReference>
<evidence type="ECO:0000256" key="4">
    <source>
        <dbReference type="ARBA" id="ARBA00023251"/>
    </source>
</evidence>
<organism evidence="8 9">
    <name type="scientific">Larkinella punicea</name>
    <dbReference type="NCBI Taxonomy" id="2315727"/>
    <lineage>
        <taxon>Bacteria</taxon>
        <taxon>Pseudomonadati</taxon>
        <taxon>Bacteroidota</taxon>
        <taxon>Cytophagia</taxon>
        <taxon>Cytophagales</taxon>
        <taxon>Spirosomataceae</taxon>
        <taxon>Larkinella</taxon>
    </lineage>
</organism>
<dbReference type="PANTHER" id="PTHR46825">
    <property type="entry name" value="D-ALANYL-D-ALANINE-CARBOXYPEPTIDASE/ENDOPEPTIDASE AMPH"/>
    <property type="match status" value="1"/>
</dbReference>
<dbReference type="EC" id="3.5.2.6" evidence="5"/>
<feature type="chain" id="PRO_5016579838" description="Beta-lactamase" evidence="6">
    <location>
        <begin position="18"/>
        <end position="475"/>
    </location>
</feature>
<dbReference type="OrthoDB" id="9793489at2"/>
<dbReference type="SUPFAM" id="SSF56601">
    <property type="entry name" value="beta-lactamase/transpeptidase-like"/>
    <property type="match status" value="1"/>
</dbReference>
<dbReference type="InterPro" id="IPR050491">
    <property type="entry name" value="AmpC-like"/>
</dbReference>
<dbReference type="InterPro" id="IPR001466">
    <property type="entry name" value="Beta-lactam-related"/>
</dbReference>
<feature type="domain" description="Beta-lactamase-related" evidence="7">
    <location>
        <begin position="144"/>
        <end position="471"/>
    </location>
</feature>
<dbReference type="Gene3D" id="3.40.710.10">
    <property type="entry name" value="DD-peptidase/beta-lactamase superfamily"/>
    <property type="match status" value="1"/>
</dbReference>
<dbReference type="RefSeq" id="WP_114407742.1">
    <property type="nucleotide sequence ID" value="NZ_QOWE01000016.1"/>
</dbReference>
<feature type="signal peptide" evidence="6">
    <location>
        <begin position="1"/>
        <end position="17"/>
    </location>
</feature>
<sequence>MKYSILLLLLVTWSAVAQTPETVPLDSLTERSKRYLNAQQPDSLYALMGEAFHVQISATQFTQISQGLKAQLGQWQSAERRSVKDGVARYKAVFDNGLIDFYISRDKVGKIYTFLFKPYEADVADKTAPVLTSNPLRTAFDKQVDAVAQAYIKKQNTVGLSLGILRNDSLFTYGYGETAKGNGRIPDANTLFEIGSISKTFTATLLADAVQRGLVKLNDPVNKYLPDSIPALQKDGVPVTLKTLSNHTSGLPRLPSNLFSTATDVTNPYKHYDRKLLYTYLKTAALLRQPGKEYDYSNLAVGLLGTILETVNKKSYEALIQERIAKPLGMAHTVITLSEADKKVFAQGNDGKGNPASSWEFQALVGAGGIRSSVNDLFQFVKAELGKGPKKITEAMKKTQETTFVNGATTLGLGWHRRTETSRPWFWHQGGTGGFVTYVAFNPSRQTAVILLTNSQTPIEELTAGFLNLAEQNTK</sequence>
<comment type="similarity">
    <text evidence="2 5">Belongs to the class-C beta-lactamase family.</text>
</comment>
<keyword evidence="9" id="KW-1185">Reference proteome</keyword>
<name>A0A368JLJ8_9BACT</name>
<evidence type="ECO:0000256" key="5">
    <source>
        <dbReference type="RuleBase" id="RU361140"/>
    </source>
</evidence>
<comment type="caution">
    <text evidence="8">The sequence shown here is derived from an EMBL/GenBank/DDBJ whole genome shotgun (WGS) entry which is preliminary data.</text>
</comment>
<keyword evidence="6" id="KW-0732">Signal</keyword>
<dbReference type="GO" id="GO:0008800">
    <property type="term" value="F:beta-lactamase activity"/>
    <property type="evidence" value="ECO:0007669"/>
    <property type="project" value="UniProtKB-UniRule"/>
</dbReference>
<dbReference type="Pfam" id="PF00144">
    <property type="entry name" value="Beta-lactamase"/>
    <property type="match status" value="1"/>
</dbReference>
<evidence type="ECO:0000256" key="3">
    <source>
        <dbReference type="ARBA" id="ARBA00022801"/>
    </source>
</evidence>
<comment type="catalytic activity">
    <reaction evidence="1 5">
        <text>a beta-lactam + H2O = a substituted beta-amino acid</text>
        <dbReference type="Rhea" id="RHEA:20401"/>
        <dbReference type="ChEBI" id="CHEBI:15377"/>
        <dbReference type="ChEBI" id="CHEBI:35627"/>
        <dbReference type="ChEBI" id="CHEBI:140347"/>
        <dbReference type="EC" id="3.5.2.6"/>
    </reaction>
</comment>
<evidence type="ECO:0000256" key="6">
    <source>
        <dbReference type="SAM" id="SignalP"/>
    </source>
</evidence>
<dbReference type="AlphaFoldDB" id="A0A368JLJ8"/>
<reference evidence="8 9" key="1">
    <citation type="submission" date="2018-07" db="EMBL/GenBank/DDBJ databases">
        <title>Genome analysis of Larkinella rosea.</title>
        <authorList>
            <person name="Zhou Z."/>
            <person name="Wang G."/>
        </authorList>
    </citation>
    <scope>NUCLEOTIDE SEQUENCE [LARGE SCALE GENOMIC DNA]</scope>
    <source>
        <strain evidence="9">zzj9</strain>
    </source>
</reference>